<dbReference type="PANTHER" id="PTHR43133">
    <property type="entry name" value="RNA POLYMERASE ECF-TYPE SIGMA FACTO"/>
    <property type="match status" value="1"/>
</dbReference>
<dbReference type="Pfam" id="PF08281">
    <property type="entry name" value="Sigma70_r4_2"/>
    <property type="match status" value="1"/>
</dbReference>
<organism evidence="9 10">
    <name type="scientific">Paenibacillus prosopidis</name>
    <dbReference type="NCBI Taxonomy" id="630520"/>
    <lineage>
        <taxon>Bacteria</taxon>
        <taxon>Bacillati</taxon>
        <taxon>Bacillota</taxon>
        <taxon>Bacilli</taxon>
        <taxon>Bacillales</taxon>
        <taxon>Paenibacillaceae</taxon>
        <taxon>Paenibacillus</taxon>
    </lineage>
</organism>
<evidence type="ECO:0000256" key="3">
    <source>
        <dbReference type="ARBA" id="ARBA00023082"/>
    </source>
</evidence>
<dbReference type="Gene3D" id="1.10.1740.10">
    <property type="match status" value="1"/>
</dbReference>
<protein>
    <recommendedName>
        <fullName evidence="6">RNA polymerase sigma factor</fullName>
    </recommendedName>
</protein>
<dbReference type="Gene3D" id="1.10.10.10">
    <property type="entry name" value="Winged helix-like DNA-binding domain superfamily/Winged helix DNA-binding domain"/>
    <property type="match status" value="1"/>
</dbReference>
<dbReference type="InterPro" id="IPR000838">
    <property type="entry name" value="RNA_pol_sigma70_ECF_CS"/>
</dbReference>
<dbReference type="InterPro" id="IPR013324">
    <property type="entry name" value="RNA_pol_sigma_r3/r4-like"/>
</dbReference>
<dbReference type="InterPro" id="IPR039425">
    <property type="entry name" value="RNA_pol_sigma-70-like"/>
</dbReference>
<reference evidence="9 10" key="1">
    <citation type="submission" date="2018-07" db="EMBL/GenBank/DDBJ databases">
        <title>Genomic Encyclopedia of Type Strains, Phase III (KMG-III): the genomes of soil and plant-associated and newly described type strains.</title>
        <authorList>
            <person name="Whitman W."/>
        </authorList>
    </citation>
    <scope>NUCLEOTIDE SEQUENCE [LARGE SCALE GENOMIC DNA]</scope>
    <source>
        <strain evidence="9 10">CECT 7506</strain>
    </source>
</reference>
<keyword evidence="2 6" id="KW-0805">Transcription regulation</keyword>
<evidence type="ECO:0000313" key="10">
    <source>
        <dbReference type="Proteomes" id="UP000252415"/>
    </source>
</evidence>
<dbReference type="CDD" id="cd06171">
    <property type="entry name" value="Sigma70_r4"/>
    <property type="match status" value="1"/>
</dbReference>
<evidence type="ECO:0000313" key="9">
    <source>
        <dbReference type="EMBL" id="RCW44151.1"/>
    </source>
</evidence>
<proteinExistence type="inferred from homology"/>
<evidence type="ECO:0000259" key="8">
    <source>
        <dbReference type="Pfam" id="PF08281"/>
    </source>
</evidence>
<dbReference type="SUPFAM" id="SSF88659">
    <property type="entry name" value="Sigma3 and sigma4 domains of RNA polymerase sigma factors"/>
    <property type="match status" value="1"/>
</dbReference>
<name>A0A368VSY7_9BACL</name>
<feature type="domain" description="RNA polymerase sigma-70 region 2" evidence="7">
    <location>
        <begin position="62"/>
        <end position="129"/>
    </location>
</feature>
<dbReference type="NCBIfam" id="TIGR02937">
    <property type="entry name" value="sigma70-ECF"/>
    <property type="match status" value="1"/>
</dbReference>
<dbReference type="SUPFAM" id="SSF88946">
    <property type="entry name" value="Sigma2 domain of RNA polymerase sigma factors"/>
    <property type="match status" value="1"/>
</dbReference>
<sequence length="217" mass="25672">MTLLQLFFATIKKVFYTNERNKKFNRLSYNINNMKGAFTLVQDETILIKQAIRGDSRALSELLRQHYSFLYQYVLKVTMNKARAEDVTQETMLKAIEKISTFQGKAKFSTWLITIASRLVVDRIRRNEREKQWLQEEQSLRAMRYDTLQRMNEWPEALQALGELHSDIRIPVLLKYYYGYAQEEISTMLDIPVGTVKSRLHNGLKQLRKELTEHEEA</sequence>
<dbReference type="PROSITE" id="PS01063">
    <property type="entry name" value="SIGMA70_ECF"/>
    <property type="match status" value="1"/>
</dbReference>
<dbReference type="GO" id="GO:0006950">
    <property type="term" value="P:response to stress"/>
    <property type="evidence" value="ECO:0007669"/>
    <property type="project" value="UniProtKB-ARBA"/>
</dbReference>
<keyword evidence="4 6" id="KW-0238">DNA-binding</keyword>
<keyword evidence="10" id="KW-1185">Reference proteome</keyword>
<dbReference type="InterPro" id="IPR013249">
    <property type="entry name" value="RNA_pol_sigma70_r4_t2"/>
</dbReference>
<evidence type="ECO:0000256" key="4">
    <source>
        <dbReference type="ARBA" id="ARBA00023125"/>
    </source>
</evidence>
<dbReference type="InterPro" id="IPR014284">
    <property type="entry name" value="RNA_pol_sigma-70_dom"/>
</dbReference>
<dbReference type="PANTHER" id="PTHR43133:SF60">
    <property type="entry name" value="RNA POLYMERASE SIGMA FACTOR SIGV"/>
    <property type="match status" value="1"/>
</dbReference>
<evidence type="ECO:0000256" key="2">
    <source>
        <dbReference type="ARBA" id="ARBA00023015"/>
    </source>
</evidence>
<dbReference type="GO" id="GO:0016987">
    <property type="term" value="F:sigma factor activity"/>
    <property type="evidence" value="ECO:0007669"/>
    <property type="project" value="UniProtKB-KW"/>
</dbReference>
<evidence type="ECO:0000256" key="1">
    <source>
        <dbReference type="ARBA" id="ARBA00010641"/>
    </source>
</evidence>
<dbReference type="AlphaFoldDB" id="A0A368VSY7"/>
<accession>A0A368VSY7</accession>
<evidence type="ECO:0000256" key="5">
    <source>
        <dbReference type="ARBA" id="ARBA00023163"/>
    </source>
</evidence>
<dbReference type="InterPro" id="IPR013325">
    <property type="entry name" value="RNA_pol_sigma_r2"/>
</dbReference>
<gene>
    <name evidence="9" type="ORF">DFP97_11214</name>
</gene>
<keyword evidence="5 6" id="KW-0804">Transcription</keyword>
<dbReference type="Proteomes" id="UP000252415">
    <property type="component" value="Unassembled WGS sequence"/>
</dbReference>
<dbReference type="GO" id="GO:0006352">
    <property type="term" value="P:DNA-templated transcription initiation"/>
    <property type="evidence" value="ECO:0007669"/>
    <property type="project" value="InterPro"/>
</dbReference>
<comment type="caution">
    <text evidence="9">The sequence shown here is derived from an EMBL/GenBank/DDBJ whole genome shotgun (WGS) entry which is preliminary data.</text>
</comment>
<evidence type="ECO:0000256" key="6">
    <source>
        <dbReference type="RuleBase" id="RU000716"/>
    </source>
</evidence>
<feature type="domain" description="RNA polymerase sigma factor 70 region 4 type 2" evidence="8">
    <location>
        <begin position="158"/>
        <end position="207"/>
    </location>
</feature>
<dbReference type="InterPro" id="IPR007627">
    <property type="entry name" value="RNA_pol_sigma70_r2"/>
</dbReference>
<dbReference type="GO" id="GO:0003677">
    <property type="term" value="F:DNA binding"/>
    <property type="evidence" value="ECO:0007669"/>
    <property type="project" value="UniProtKB-KW"/>
</dbReference>
<dbReference type="InterPro" id="IPR036388">
    <property type="entry name" value="WH-like_DNA-bd_sf"/>
</dbReference>
<dbReference type="Pfam" id="PF04542">
    <property type="entry name" value="Sigma70_r2"/>
    <property type="match status" value="1"/>
</dbReference>
<comment type="similarity">
    <text evidence="1 6">Belongs to the sigma-70 factor family. ECF subfamily.</text>
</comment>
<evidence type="ECO:0000259" key="7">
    <source>
        <dbReference type="Pfam" id="PF04542"/>
    </source>
</evidence>
<keyword evidence="3 6" id="KW-0731">Sigma factor</keyword>
<dbReference type="EMBL" id="QPJD01000012">
    <property type="protein sequence ID" value="RCW44151.1"/>
    <property type="molecule type" value="Genomic_DNA"/>
</dbReference>
<dbReference type="NCBIfam" id="NF007216">
    <property type="entry name" value="PRK09638.1"/>
    <property type="match status" value="1"/>
</dbReference>